<name>A0A4U0U9Y2_9PEZI</name>
<dbReference type="GO" id="GO:0050385">
    <property type="term" value="F:ureidoglycolate lyase activity"/>
    <property type="evidence" value="ECO:0007669"/>
    <property type="project" value="UniProtKB-EC"/>
</dbReference>
<comment type="caution">
    <text evidence="5">The sequence shown here is derived from an EMBL/GenBank/DDBJ whole genome shotgun (WGS) entry which is preliminary data.</text>
</comment>
<dbReference type="InterPro" id="IPR007247">
    <property type="entry name" value="Ureidogly_lyase"/>
</dbReference>
<evidence type="ECO:0008006" key="7">
    <source>
        <dbReference type="Google" id="ProtNLM"/>
    </source>
</evidence>
<sequence>MPTTPSTSPSTAAPTQILLEPLTPHAFAPFGEVIQNPRTHHNSPTLANTQANQGSAEKWLDITSMQDWYGRGDSGQPASLKFNMFVCYPRSLEISPRSQRSAFCVRVLERHPFTPQTFIPIGLGTEDTGTCYLVIVAPTLPLGSEARHREDGKVPGPQPQGPGLPDLTRLRAFFARGDQALTYGAGTWHAPMVVVGVKAVEFVVVQYMNGVAAEDCQEMEVRGGVEVEVGDVKEVASGNMGRAEGKARL</sequence>
<evidence type="ECO:0000256" key="1">
    <source>
        <dbReference type="ARBA" id="ARBA00011738"/>
    </source>
</evidence>
<dbReference type="CDD" id="cd20298">
    <property type="entry name" value="cupin_UAH"/>
    <property type="match status" value="1"/>
</dbReference>
<organism evidence="5 6">
    <name type="scientific">Salinomyces thailandicus</name>
    <dbReference type="NCBI Taxonomy" id="706561"/>
    <lineage>
        <taxon>Eukaryota</taxon>
        <taxon>Fungi</taxon>
        <taxon>Dikarya</taxon>
        <taxon>Ascomycota</taxon>
        <taxon>Pezizomycotina</taxon>
        <taxon>Dothideomycetes</taxon>
        <taxon>Dothideomycetidae</taxon>
        <taxon>Mycosphaerellales</taxon>
        <taxon>Teratosphaeriaceae</taxon>
        <taxon>Salinomyces</taxon>
    </lineage>
</organism>
<dbReference type="Proteomes" id="UP000308549">
    <property type="component" value="Unassembled WGS sequence"/>
</dbReference>
<dbReference type="OrthoDB" id="10266039at2759"/>
<evidence type="ECO:0000256" key="2">
    <source>
        <dbReference type="ARBA" id="ARBA00022631"/>
    </source>
</evidence>
<dbReference type="Pfam" id="PF04115">
    <property type="entry name" value="Ureidogly_lyase"/>
    <property type="match status" value="1"/>
</dbReference>
<reference evidence="5 6" key="1">
    <citation type="submission" date="2017-03" db="EMBL/GenBank/DDBJ databases">
        <title>Genomes of endolithic fungi from Antarctica.</title>
        <authorList>
            <person name="Coleine C."/>
            <person name="Masonjones S."/>
            <person name="Stajich J.E."/>
        </authorList>
    </citation>
    <scope>NUCLEOTIDE SEQUENCE [LARGE SCALE GENOMIC DNA]</scope>
    <source>
        <strain evidence="5 6">CCFEE 6315</strain>
    </source>
</reference>
<dbReference type="SUPFAM" id="SSF51182">
    <property type="entry name" value="RmlC-like cupins"/>
    <property type="match status" value="1"/>
</dbReference>
<dbReference type="Gene3D" id="2.60.120.480">
    <property type="entry name" value="Ureidoglycolate hydrolase"/>
    <property type="match status" value="1"/>
</dbReference>
<comment type="subunit">
    <text evidence="1">Homodimer.</text>
</comment>
<evidence type="ECO:0000313" key="5">
    <source>
        <dbReference type="EMBL" id="TKA32163.1"/>
    </source>
</evidence>
<dbReference type="InterPro" id="IPR024060">
    <property type="entry name" value="Ureidoglycolate_lyase_dom_sf"/>
</dbReference>
<accession>A0A4U0U9Y2</accession>
<dbReference type="EMBL" id="NAJL01000006">
    <property type="protein sequence ID" value="TKA32163.1"/>
    <property type="molecule type" value="Genomic_DNA"/>
</dbReference>
<keyword evidence="6" id="KW-1185">Reference proteome</keyword>
<evidence type="ECO:0000256" key="4">
    <source>
        <dbReference type="ARBA" id="ARBA00047684"/>
    </source>
</evidence>
<dbReference type="InterPro" id="IPR047233">
    <property type="entry name" value="UAH_cupin"/>
</dbReference>
<keyword evidence="3" id="KW-0456">Lyase</keyword>
<dbReference type="GO" id="GO:0000256">
    <property type="term" value="P:allantoin catabolic process"/>
    <property type="evidence" value="ECO:0007669"/>
    <property type="project" value="InterPro"/>
</dbReference>
<dbReference type="PANTHER" id="PTHR21221:SF1">
    <property type="entry name" value="UREIDOGLYCOLATE LYASE"/>
    <property type="match status" value="1"/>
</dbReference>
<dbReference type="PANTHER" id="PTHR21221">
    <property type="entry name" value="UREIDOGLYCOLATE HYDROLASE"/>
    <property type="match status" value="1"/>
</dbReference>
<evidence type="ECO:0000313" key="6">
    <source>
        <dbReference type="Proteomes" id="UP000308549"/>
    </source>
</evidence>
<protein>
    <recommendedName>
        <fullName evidence="7">Ureidoglycolate hydrolase</fullName>
    </recommendedName>
</protein>
<dbReference type="GO" id="GO:0006144">
    <property type="term" value="P:purine nucleobase metabolic process"/>
    <property type="evidence" value="ECO:0007669"/>
    <property type="project" value="UniProtKB-KW"/>
</dbReference>
<evidence type="ECO:0000256" key="3">
    <source>
        <dbReference type="ARBA" id="ARBA00023239"/>
    </source>
</evidence>
<dbReference type="GO" id="GO:0004848">
    <property type="term" value="F:ureidoglycolate hydrolase activity"/>
    <property type="evidence" value="ECO:0007669"/>
    <property type="project" value="InterPro"/>
</dbReference>
<dbReference type="InterPro" id="IPR011051">
    <property type="entry name" value="RmlC_Cupin_sf"/>
</dbReference>
<comment type="catalytic activity">
    <reaction evidence="4">
        <text>(S)-ureidoglycolate = urea + glyoxylate</text>
        <dbReference type="Rhea" id="RHEA:11304"/>
        <dbReference type="ChEBI" id="CHEBI:16199"/>
        <dbReference type="ChEBI" id="CHEBI:36655"/>
        <dbReference type="ChEBI" id="CHEBI:57296"/>
        <dbReference type="EC" id="4.3.2.3"/>
    </reaction>
</comment>
<keyword evidence="2" id="KW-0659">Purine metabolism</keyword>
<gene>
    <name evidence="5" type="ORF">B0A50_01411</name>
</gene>
<dbReference type="AlphaFoldDB" id="A0A4U0U9Y2"/>
<proteinExistence type="predicted"/>